<dbReference type="PROSITE" id="PS51257">
    <property type="entry name" value="PROKAR_LIPOPROTEIN"/>
    <property type="match status" value="1"/>
</dbReference>
<organism evidence="1 2">
    <name type="scientific">Rattus norvegicus</name>
    <name type="common">Rat</name>
    <dbReference type="NCBI Taxonomy" id="10116"/>
    <lineage>
        <taxon>Eukaryota</taxon>
        <taxon>Metazoa</taxon>
        <taxon>Chordata</taxon>
        <taxon>Craniata</taxon>
        <taxon>Vertebrata</taxon>
        <taxon>Euteleostomi</taxon>
        <taxon>Mammalia</taxon>
        <taxon>Eutheria</taxon>
        <taxon>Euarchontoglires</taxon>
        <taxon>Glires</taxon>
        <taxon>Rodentia</taxon>
        <taxon>Myomorpha</taxon>
        <taxon>Muroidea</taxon>
        <taxon>Muridae</taxon>
        <taxon>Murinae</taxon>
        <taxon>Rattus</taxon>
    </lineage>
</organism>
<dbReference type="AlphaFoldDB" id="A6J8B0"/>
<sequence length="40" mass="4165">MISSSLKARDSELGVGVRVLVSIFSSASCCDPIGRLLPIS</sequence>
<gene>
    <name evidence="1" type="ORF">rCG_54129</name>
</gene>
<evidence type="ECO:0000313" key="1">
    <source>
        <dbReference type="EMBL" id="EDM08325.1"/>
    </source>
</evidence>
<dbReference type="Proteomes" id="UP000234681">
    <property type="component" value="Chromosome 1"/>
</dbReference>
<dbReference type="EMBL" id="CH473979">
    <property type="protein sequence ID" value="EDM08325.1"/>
    <property type="molecule type" value="Genomic_DNA"/>
</dbReference>
<accession>A6J8B0</accession>
<evidence type="ECO:0000313" key="2">
    <source>
        <dbReference type="Proteomes" id="UP000234681"/>
    </source>
</evidence>
<proteinExistence type="predicted"/>
<reference evidence="1 2" key="1">
    <citation type="submission" date="2005-09" db="EMBL/GenBank/DDBJ databases">
        <authorList>
            <person name="Mural R.J."/>
            <person name="Li P.W."/>
            <person name="Adams M.D."/>
            <person name="Amanatides P.G."/>
            <person name="Baden-Tillson H."/>
            <person name="Barnstead M."/>
            <person name="Chin S.H."/>
            <person name="Dew I."/>
            <person name="Evans C.A."/>
            <person name="Ferriera S."/>
            <person name="Flanigan M."/>
            <person name="Fosler C."/>
            <person name="Glodek A."/>
            <person name="Gu Z."/>
            <person name="Holt R.A."/>
            <person name="Jennings D."/>
            <person name="Kraft C.L."/>
            <person name="Lu F."/>
            <person name="Nguyen T."/>
            <person name="Nusskern D.R."/>
            <person name="Pfannkoch C.M."/>
            <person name="Sitter C."/>
            <person name="Sutton G.G."/>
            <person name="Venter J.C."/>
            <person name="Wang Z."/>
            <person name="Woodage T."/>
            <person name="Zheng X.H."/>
            <person name="Zhong F."/>
        </authorList>
    </citation>
    <scope>NUCLEOTIDE SEQUENCE [LARGE SCALE GENOMIC DNA]</scope>
    <source>
        <strain>BN</strain>
        <strain evidence="2">Sprague-Dawley</strain>
    </source>
</reference>
<name>A6J8B0_RAT</name>
<protein>
    <submittedName>
        <fullName evidence="1">RCG54129</fullName>
    </submittedName>
</protein>